<organism evidence="1 2">
    <name type="scientific">Medusavirus stheno T3</name>
    <dbReference type="NCBI Taxonomy" id="3069717"/>
    <lineage>
        <taxon>Viruses</taxon>
        <taxon>Varidnaviria</taxon>
        <taxon>Bamfordvirae</taxon>
        <taxon>Nucleocytoviricota</taxon>
        <taxon>Megaviricetes</taxon>
        <taxon>Mamonoviridae</taxon>
        <taxon>Medusavirus</taxon>
        <taxon>Medusavirus sthenus</taxon>
    </lineage>
</organism>
<evidence type="ECO:0000313" key="2">
    <source>
        <dbReference type="Proteomes" id="UP001162098"/>
    </source>
</evidence>
<dbReference type="KEGG" id="vg:80543636"/>
<proteinExistence type="predicted"/>
<accession>A0A7S7YFY4</accession>
<evidence type="ECO:0000313" key="1">
    <source>
        <dbReference type="EMBL" id="QPB44440.1"/>
    </source>
</evidence>
<dbReference type="EMBL" id="MW018138">
    <property type="protein sequence ID" value="QPB44440.1"/>
    <property type="molecule type" value="Genomic_DNA"/>
</dbReference>
<reference evidence="1 2" key="1">
    <citation type="submission" date="2020-09" db="EMBL/GenBank/DDBJ databases">
        <authorList>
            <person name="Zhang R."/>
            <person name="Garcia K."/>
            <person name="Ogata H."/>
        </authorList>
    </citation>
    <scope>NUCLEOTIDE SEQUENCE [LARGE SCALE GENOMIC DNA]</scope>
    <source>
        <strain evidence="2">stheno</strain>
    </source>
</reference>
<protein>
    <submittedName>
        <fullName evidence="1">Uncharacterized protein</fullName>
    </submittedName>
</protein>
<dbReference type="Proteomes" id="UP001162098">
    <property type="component" value="Segment"/>
</dbReference>
<keyword evidence="2" id="KW-1185">Reference proteome</keyword>
<sequence>MSSERNMRVTHAYHQIMRYALARKRSRKHNIKLLHFLSLPATQIILKNDVAEKLGASPADVLLELVQRLRNAVDDVIHEEGFVSAYVMSHAMDAVLLRSWRRHFPEGEIPITGHVNRRRDEIVEAATAKKTKRAREMCEMWESGAYWNY</sequence>
<name>A0A7S7YFY4_9VIRU</name>